<dbReference type="EMBL" id="KN817799">
    <property type="protein sequence ID" value="KJA13037.1"/>
    <property type="molecule type" value="Genomic_DNA"/>
</dbReference>
<proteinExistence type="predicted"/>
<protein>
    <submittedName>
        <fullName evidence="2">Uncharacterized protein</fullName>
    </submittedName>
</protein>
<feature type="region of interest" description="Disordered" evidence="1">
    <location>
        <begin position="160"/>
        <end position="187"/>
    </location>
</feature>
<dbReference type="Proteomes" id="UP000054270">
    <property type="component" value="Unassembled WGS sequence"/>
</dbReference>
<evidence type="ECO:0000313" key="3">
    <source>
        <dbReference type="Proteomes" id="UP000054270"/>
    </source>
</evidence>
<reference evidence="3" key="1">
    <citation type="submission" date="2014-04" db="EMBL/GenBank/DDBJ databases">
        <title>Evolutionary Origins and Diversification of the Mycorrhizal Mutualists.</title>
        <authorList>
            <consortium name="DOE Joint Genome Institute"/>
            <consortium name="Mycorrhizal Genomics Consortium"/>
            <person name="Kohler A."/>
            <person name="Kuo A."/>
            <person name="Nagy L.G."/>
            <person name="Floudas D."/>
            <person name="Copeland A."/>
            <person name="Barry K.W."/>
            <person name="Cichocki N."/>
            <person name="Veneault-Fourrey C."/>
            <person name="LaButti K."/>
            <person name="Lindquist E.A."/>
            <person name="Lipzen A."/>
            <person name="Lundell T."/>
            <person name="Morin E."/>
            <person name="Murat C."/>
            <person name="Riley R."/>
            <person name="Ohm R."/>
            <person name="Sun H."/>
            <person name="Tunlid A."/>
            <person name="Henrissat B."/>
            <person name="Grigoriev I.V."/>
            <person name="Hibbett D.S."/>
            <person name="Martin F."/>
        </authorList>
    </citation>
    <scope>NUCLEOTIDE SEQUENCE [LARGE SCALE GENOMIC DNA]</scope>
    <source>
        <strain evidence="3">FD-334 SS-4</strain>
    </source>
</reference>
<name>A0A0D2KEY8_HYPSF</name>
<evidence type="ECO:0000256" key="1">
    <source>
        <dbReference type="SAM" id="MobiDB-lite"/>
    </source>
</evidence>
<sequence>MIYFPPDPVLTFFHRWPPASARLARRSQLPGRRPTPSSIVPISMYALSSYLRGASPNRESIPLFPSFPACPLLTVPFYRRALPAPNGAPRTVSLPAPVRSILSHPSPTPGAYCPLFASAAPPPLGMIPPSHSPIRGLPLPLTFPPIAALLTLPHPSIDHTDHRVHPLPERVVPIPPRRDSRSSLAKQ</sequence>
<evidence type="ECO:0000313" key="2">
    <source>
        <dbReference type="EMBL" id="KJA13037.1"/>
    </source>
</evidence>
<keyword evidence="3" id="KW-1185">Reference proteome</keyword>
<organism evidence="2 3">
    <name type="scientific">Hypholoma sublateritium (strain FD-334 SS-4)</name>
    <dbReference type="NCBI Taxonomy" id="945553"/>
    <lineage>
        <taxon>Eukaryota</taxon>
        <taxon>Fungi</taxon>
        <taxon>Dikarya</taxon>
        <taxon>Basidiomycota</taxon>
        <taxon>Agaricomycotina</taxon>
        <taxon>Agaricomycetes</taxon>
        <taxon>Agaricomycetidae</taxon>
        <taxon>Agaricales</taxon>
        <taxon>Agaricineae</taxon>
        <taxon>Strophariaceae</taxon>
        <taxon>Hypholoma</taxon>
    </lineage>
</organism>
<dbReference type="AlphaFoldDB" id="A0A0D2KEY8"/>
<gene>
    <name evidence="2" type="ORF">HYPSUDRAFT_209877</name>
</gene>
<accession>A0A0D2KEY8</accession>